<dbReference type="EMBL" id="JADCNM010000005">
    <property type="protein sequence ID" value="KAG0482723.1"/>
    <property type="molecule type" value="Genomic_DNA"/>
</dbReference>
<organism evidence="1 2">
    <name type="scientific">Vanilla planifolia</name>
    <name type="common">Vanilla</name>
    <dbReference type="NCBI Taxonomy" id="51239"/>
    <lineage>
        <taxon>Eukaryota</taxon>
        <taxon>Viridiplantae</taxon>
        <taxon>Streptophyta</taxon>
        <taxon>Embryophyta</taxon>
        <taxon>Tracheophyta</taxon>
        <taxon>Spermatophyta</taxon>
        <taxon>Magnoliopsida</taxon>
        <taxon>Liliopsida</taxon>
        <taxon>Asparagales</taxon>
        <taxon>Orchidaceae</taxon>
        <taxon>Vanilloideae</taxon>
        <taxon>Vanilleae</taxon>
        <taxon>Vanilla</taxon>
    </lineage>
</organism>
<protein>
    <submittedName>
        <fullName evidence="1">Uncharacterized protein</fullName>
    </submittedName>
</protein>
<accession>A0A835V2W5</accession>
<gene>
    <name evidence="1" type="ORF">HPP92_010807</name>
</gene>
<dbReference type="Proteomes" id="UP000639772">
    <property type="component" value="Unassembled WGS sequence"/>
</dbReference>
<name>A0A835V2W5_VANPL</name>
<evidence type="ECO:0000313" key="2">
    <source>
        <dbReference type="Proteomes" id="UP000639772"/>
    </source>
</evidence>
<proteinExistence type="predicted"/>
<sequence>MNNVEVIPVGRIVIKQELIGNSSSPRGLKTMARHFLFVKKSSTTGAGWKEKRVRYASQSHLGERSPLRRPGSVNIRFDVSQSMLFFLR</sequence>
<reference evidence="1 2" key="1">
    <citation type="journal article" date="2020" name="Nat. Food">
        <title>A phased Vanilla planifolia genome enables genetic improvement of flavour and production.</title>
        <authorList>
            <person name="Hasing T."/>
            <person name="Tang H."/>
            <person name="Brym M."/>
            <person name="Khazi F."/>
            <person name="Huang T."/>
            <person name="Chambers A.H."/>
        </authorList>
    </citation>
    <scope>NUCLEOTIDE SEQUENCE [LARGE SCALE GENOMIC DNA]</scope>
    <source>
        <tissue evidence="1">Leaf</tissue>
    </source>
</reference>
<dbReference type="AlphaFoldDB" id="A0A835V2W5"/>
<evidence type="ECO:0000313" key="1">
    <source>
        <dbReference type="EMBL" id="KAG0482723.1"/>
    </source>
</evidence>
<comment type="caution">
    <text evidence="1">The sequence shown here is derived from an EMBL/GenBank/DDBJ whole genome shotgun (WGS) entry which is preliminary data.</text>
</comment>